<protein>
    <submittedName>
        <fullName evidence="2">Uncharacterized protein</fullName>
    </submittedName>
</protein>
<evidence type="ECO:0000256" key="1">
    <source>
        <dbReference type="SAM" id="MobiDB-lite"/>
    </source>
</evidence>
<organism evidence="2 3">
    <name type="scientific">Colocasia esculenta</name>
    <name type="common">Wild taro</name>
    <name type="synonym">Arum esculentum</name>
    <dbReference type="NCBI Taxonomy" id="4460"/>
    <lineage>
        <taxon>Eukaryota</taxon>
        <taxon>Viridiplantae</taxon>
        <taxon>Streptophyta</taxon>
        <taxon>Embryophyta</taxon>
        <taxon>Tracheophyta</taxon>
        <taxon>Spermatophyta</taxon>
        <taxon>Magnoliopsida</taxon>
        <taxon>Liliopsida</taxon>
        <taxon>Araceae</taxon>
        <taxon>Aroideae</taxon>
        <taxon>Colocasieae</taxon>
        <taxon>Colocasia</taxon>
    </lineage>
</organism>
<dbReference type="EMBL" id="NMUH01001177">
    <property type="protein sequence ID" value="MQL89780.1"/>
    <property type="molecule type" value="Genomic_DNA"/>
</dbReference>
<proteinExistence type="predicted"/>
<reference evidence="2" key="1">
    <citation type="submission" date="2017-07" db="EMBL/GenBank/DDBJ databases">
        <title>Taro Niue Genome Assembly and Annotation.</title>
        <authorList>
            <person name="Atibalentja N."/>
            <person name="Keating K."/>
            <person name="Fields C.J."/>
        </authorList>
    </citation>
    <scope>NUCLEOTIDE SEQUENCE</scope>
    <source>
        <strain evidence="2">Niue_2</strain>
        <tissue evidence="2">Leaf</tissue>
    </source>
</reference>
<feature type="region of interest" description="Disordered" evidence="1">
    <location>
        <begin position="120"/>
        <end position="155"/>
    </location>
</feature>
<sequence>MGQAICSRNLKKSGFSLVNGIWTKTSVAEGEAIIGEAQEVQQAVAATAVQEEAIEQIDTRAEAPVVAPAEEAACSIIEDIPPEHLEPIEQSQVIDPATSMVALEEEVVASSHTADVVMEDAPIQGEQEIGKRSQGKRSGLGNSSPYLEATSEEEEAEDKYEALAKEIGALTSEIQSLKNDFGMVKHVFRWMIRPPPEKPAGPSGPSKNVAGPFENVVGPSGPVVVDQVAAIESGSIGPAEDLSGPTRPVVTEADLVRAEEEAIAPEPPAPSPIQTPAPSSPPSSSTGPPAPPTLKQPEVKLIRYFQLFNDYRYLHKLPTVQLGQFQGAIALLKVENPVNCSFKVDFATLQIPDTVFLPKLHSLVMDSSVGPLDLLPCLVQQPSLQGFPLIPLSFLLKGWLAASGDGDRSGKPPLAAKRLLLEVNVWQDDQAYHEKKEVSFGGSWHDVNLELALEFFELMEKRMQNALSSWNVKLEPKSFELNPSSPAPLQLDLLPCLVQQPSLQGFPLIPLSFLLKGWLAASGDGDRSGKPPLAAKRLLLEVLESFCKLRVFLIVELSLAVEDLVGSRVIVSLRVEGRRGGIQGVVIPLRGCASRSERDSHGGRVLVATVWVNVCMCVTRRALGGLLTSGLNPGRTELPQALIDQGVILRGSSERFEVLEVSGACSRREDVVWSGGNAEGSLVFAFFVKAMTLGVAFLMRQPDASRFGLEGDTLKGHDRMATNGSVATRLRQPYPSRSWFERGMSGRRVLKATLPLVATSAESVVVRRLFRNASLVGYPRFFVSQARVLVVLGVCPATMCTVEVCIVFLDTLTPVFELYVRLRERRQELGPEFLKVPGMGLQCVRLQSRFDPFEVCPGVGTVVTAIVPVPRVGNGLWWYVVYQSFLVLTWNCVSWRSYGVTFPFNVLYPSPGLGITVVERTSDVELVLLFPHTFLVKGIEEIKKFGYGI</sequence>
<name>A0A843V7P3_COLES</name>
<evidence type="ECO:0000313" key="2">
    <source>
        <dbReference type="EMBL" id="MQL89780.1"/>
    </source>
</evidence>
<keyword evidence="3" id="KW-1185">Reference proteome</keyword>
<dbReference type="AlphaFoldDB" id="A0A843V7P3"/>
<comment type="caution">
    <text evidence="2">The sequence shown here is derived from an EMBL/GenBank/DDBJ whole genome shotgun (WGS) entry which is preliminary data.</text>
</comment>
<gene>
    <name evidence="2" type="ORF">Taro_022358</name>
</gene>
<feature type="region of interest" description="Disordered" evidence="1">
    <location>
        <begin position="263"/>
        <end position="294"/>
    </location>
</feature>
<accession>A0A843V7P3</accession>
<evidence type="ECO:0000313" key="3">
    <source>
        <dbReference type="Proteomes" id="UP000652761"/>
    </source>
</evidence>
<feature type="compositionally biased region" description="Pro residues" evidence="1">
    <location>
        <begin position="265"/>
        <end position="281"/>
    </location>
</feature>
<dbReference type="Proteomes" id="UP000652761">
    <property type="component" value="Unassembled WGS sequence"/>
</dbReference>